<comment type="caution">
    <text evidence="1">The sequence shown here is derived from an EMBL/GenBank/DDBJ whole genome shotgun (WGS) entry which is preliminary data.</text>
</comment>
<sequence length="83" mass="9138">MKYVIFEDDKTGLKQPVVFGDHTVHSSINVERCHPVSGGFFMIGKYGTVTTYGTAESLGLQPQDGDDGLLFCVLQNMGTMFFL</sequence>
<organism evidence="1 2">
    <name type="scientific">Prevotella melaninogenica</name>
    <dbReference type="NCBI Taxonomy" id="28132"/>
    <lineage>
        <taxon>Bacteria</taxon>
        <taxon>Pseudomonadati</taxon>
        <taxon>Bacteroidota</taxon>
        <taxon>Bacteroidia</taxon>
        <taxon>Bacteroidales</taxon>
        <taxon>Prevotellaceae</taxon>
        <taxon>Prevotella</taxon>
    </lineage>
</organism>
<evidence type="ECO:0000313" key="1">
    <source>
        <dbReference type="EMBL" id="MBW4755819.1"/>
    </source>
</evidence>
<accession>A0ABS6Y8I6</accession>
<keyword evidence="2" id="KW-1185">Reference proteome</keyword>
<name>A0ABS6Y8I6_9BACT</name>
<dbReference type="Proteomes" id="UP000812077">
    <property type="component" value="Unassembled WGS sequence"/>
</dbReference>
<protein>
    <submittedName>
        <fullName evidence="1">Uncharacterized protein</fullName>
    </submittedName>
</protein>
<proteinExistence type="predicted"/>
<reference evidence="1 2" key="1">
    <citation type="submission" date="2021-07" db="EMBL/GenBank/DDBJ databases">
        <title>Genomic diversity and antimicrobial resistance of Prevotella spp. isolated from chronic lung disease airways.</title>
        <authorList>
            <person name="Webb K.A."/>
            <person name="Olagoke O.S."/>
            <person name="Baird T."/>
            <person name="Neill J."/>
            <person name="Pham A."/>
            <person name="Wells T.J."/>
            <person name="Ramsay K.A."/>
            <person name="Bell S.C."/>
            <person name="Sarovich D.S."/>
            <person name="Price E.P."/>
        </authorList>
    </citation>
    <scope>NUCLEOTIDE SEQUENCE [LARGE SCALE GENOMIC DNA]</scope>
    <source>
        <strain evidence="1 2">SCHI0027.S.6</strain>
    </source>
</reference>
<dbReference type="RefSeq" id="WP_211821106.1">
    <property type="nucleotide sequence ID" value="NZ_CP072354.1"/>
</dbReference>
<gene>
    <name evidence="1" type="ORF">KZO77_12455</name>
</gene>
<dbReference type="EMBL" id="JAHXCP010000034">
    <property type="protein sequence ID" value="MBW4755819.1"/>
    <property type="molecule type" value="Genomic_DNA"/>
</dbReference>
<evidence type="ECO:0000313" key="2">
    <source>
        <dbReference type="Proteomes" id="UP000812077"/>
    </source>
</evidence>